<accession>A0ABR1GXD4</accession>
<dbReference type="SUPFAM" id="SSF52374">
    <property type="entry name" value="Nucleotidylyl transferase"/>
    <property type="match status" value="1"/>
</dbReference>
<evidence type="ECO:0000256" key="2">
    <source>
        <dbReference type="ARBA" id="ARBA00012837"/>
    </source>
</evidence>
<evidence type="ECO:0000313" key="12">
    <source>
        <dbReference type="Proteomes" id="UP001498476"/>
    </source>
</evidence>
<dbReference type="SMART" id="SM00836">
    <property type="entry name" value="DALR_1"/>
    <property type="match status" value="1"/>
</dbReference>
<dbReference type="CDD" id="cd07956">
    <property type="entry name" value="Anticodon_Ia_Arg"/>
    <property type="match status" value="1"/>
</dbReference>
<dbReference type="PANTHER" id="PTHR11956:SF11">
    <property type="entry name" value="ARGININE--TRNA LIGASE, MITOCHONDRIAL-RELATED"/>
    <property type="match status" value="1"/>
</dbReference>
<evidence type="ECO:0000256" key="4">
    <source>
        <dbReference type="ARBA" id="ARBA00022741"/>
    </source>
</evidence>
<dbReference type="InterPro" id="IPR008909">
    <property type="entry name" value="DALR_anticod-bd"/>
</dbReference>
<dbReference type="Gene3D" id="3.40.50.620">
    <property type="entry name" value="HUPs"/>
    <property type="match status" value="2"/>
</dbReference>
<reference evidence="11 12" key="1">
    <citation type="journal article" date="2025" name="Microbiol. Resour. Announc.">
        <title>Draft genome sequences for Neonectria magnoliae and Neonectria punicea, canker pathogens of Liriodendron tulipifera and Acer saccharum in West Virginia.</title>
        <authorList>
            <person name="Petronek H.M."/>
            <person name="Kasson M.T."/>
            <person name="Metheny A.M."/>
            <person name="Stauder C.M."/>
            <person name="Lovett B."/>
            <person name="Lynch S.C."/>
            <person name="Garnas J.R."/>
            <person name="Kasson L.R."/>
            <person name="Stajich J.E."/>
        </authorList>
    </citation>
    <scope>NUCLEOTIDE SEQUENCE [LARGE SCALE GENOMIC DNA]</scope>
    <source>
        <strain evidence="11 12">NRRL 64653</strain>
    </source>
</reference>
<comment type="similarity">
    <text evidence="1 9">Belongs to the class-I aminoacyl-tRNA synthetase family.</text>
</comment>
<evidence type="ECO:0000256" key="9">
    <source>
        <dbReference type="RuleBase" id="RU363038"/>
    </source>
</evidence>
<dbReference type="Proteomes" id="UP001498476">
    <property type="component" value="Unassembled WGS sequence"/>
</dbReference>
<name>A0ABR1GXD4_9HYPO</name>
<evidence type="ECO:0000256" key="3">
    <source>
        <dbReference type="ARBA" id="ARBA00022598"/>
    </source>
</evidence>
<proteinExistence type="inferred from homology"/>
<keyword evidence="6 9" id="KW-0648">Protein biosynthesis</keyword>
<evidence type="ECO:0000256" key="8">
    <source>
        <dbReference type="ARBA" id="ARBA00049339"/>
    </source>
</evidence>
<feature type="domain" description="DALR anticodon binding" evidence="10">
    <location>
        <begin position="250"/>
        <end position="373"/>
    </location>
</feature>
<sequence length="376" mass="42262">MGWDAVKVNYLGDWGKQFGLLAVGWQRFRDISIDRYISTYDRLNIGFDEYSGESQVQTASVKEVERLLQERDVYEEQNGSWVIDFEKYGSKGLGVAVVRGRTGTTTYLLRDVAAALEREKKYGFDKMIYVVSTEQDLYFRRLFKTVELIGRSDLASRLQHLNFDRVEGMSSRLGNAKLLSDILDQTGAAMHDVMRRNAEKYAQVPDPEAVAEAVGISAVMVQDTSGKRIHDYAFDMARMTSFEGDTGPYLQYCHARLGSILRKAQLTRADLASHLVDEPAALDGDIAEKQHCVDLLRLMAQYPDVTATALRNLEPSTILTHLFRLTHQLSSCYDVLQVVGAKEGRKVMLARAALYEAARQVLANGMRLLGLSPAKR</sequence>
<comment type="catalytic activity">
    <reaction evidence="8">
        <text>tRNA(Arg) + L-arginine + ATP = L-arginyl-tRNA(Arg) + AMP + diphosphate</text>
        <dbReference type="Rhea" id="RHEA:20301"/>
        <dbReference type="Rhea" id="RHEA-COMP:9658"/>
        <dbReference type="Rhea" id="RHEA-COMP:9673"/>
        <dbReference type="ChEBI" id="CHEBI:30616"/>
        <dbReference type="ChEBI" id="CHEBI:32682"/>
        <dbReference type="ChEBI" id="CHEBI:33019"/>
        <dbReference type="ChEBI" id="CHEBI:78442"/>
        <dbReference type="ChEBI" id="CHEBI:78513"/>
        <dbReference type="ChEBI" id="CHEBI:456215"/>
        <dbReference type="EC" id="6.1.1.19"/>
    </reaction>
</comment>
<dbReference type="PANTHER" id="PTHR11956">
    <property type="entry name" value="ARGINYL-TRNA SYNTHETASE"/>
    <property type="match status" value="1"/>
</dbReference>
<evidence type="ECO:0000256" key="7">
    <source>
        <dbReference type="ARBA" id="ARBA00023146"/>
    </source>
</evidence>
<evidence type="ECO:0000256" key="6">
    <source>
        <dbReference type="ARBA" id="ARBA00022917"/>
    </source>
</evidence>
<dbReference type="Gene3D" id="1.10.730.10">
    <property type="entry name" value="Isoleucyl-tRNA Synthetase, Domain 1"/>
    <property type="match status" value="1"/>
</dbReference>
<dbReference type="EC" id="6.1.1.19" evidence="2"/>
<dbReference type="InterPro" id="IPR035684">
    <property type="entry name" value="ArgRS_core"/>
</dbReference>
<evidence type="ECO:0000313" key="11">
    <source>
        <dbReference type="EMBL" id="KAK7413487.1"/>
    </source>
</evidence>
<comment type="caution">
    <text evidence="11">The sequence shown here is derived from an EMBL/GenBank/DDBJ whole genome shotgun (WGS) entry which is preliminary data.</text>
</comment>
<dbReference type="Pfam" id="PF00750">
    <property type="entry name" value="tRNA-synt_1d"/>
    <property type="match status" value="1"/>
</dbReference>
<evidence type="ECO:0000256" key="5">
    <source>
        <dbReference type="ARBA" id="ARBA00022840"/>
    </source>
</evidence>
<dbReference type="InterPro" id="IPR009080">
    <property type="entry name" value="tRNAsynth_Ia_anticodon-bd"/>
</dbReference>
<keyword evidence="5 9" id="KW-0067">ATP-binding</keyword>
<evidence type="ECO:0000256" key="1">
    <source>
        <dbReference type="ARBA" id="ARBA00005594"/>
    </source>
</evidence>
<keyword evidence="3 9" id="KW-0436">Ligase</keyword>
<organism evidence="11 12">
    <name type="scientific">Neonectria punicea</name>
    <dbReference type="NCBI Taxonomy" id="979145"/>
    <lineage>
        <taxon>Eukaryota</taxon>
        <taxon>Fungi</taxon>
        <taxon>Dikarya</taxon>
        <taxon>Ascomycota</taxon>
        <taxon>Pezizomycotina</taxon>
        <taxon>Sordariomycetes</taxon>
        <taxon>Hypocreomycetidae</taxon>
        <taxon>Hypocreales</taxon>
        <taxon>Nectriaceae</taxon>
        <taxon>Neonectria</taxon>
    </lineage>
</organism>
<keyword evidence="7 9" id="KW-0030">Aminoacyl-tRNA synthetase</keyword>
<dbReference type="InterPro" id="IPR014729">
    <property type="entry name" value="Rossmann-like_a/b/a_fold"/>
</dbReference>
<dbReference type="EMBL" id="JAZAVJ010000128">
    <property type="protein sequence ID" value="KAK7413487.1"/>
    <property type="molecule type" value="Genomic_DNA"/>
</dbReference>
<dbReference type="Pfam" id="PF05746">
    <property type="entry name" value="DALR_1"/>
    <property type="match status" value="1"/>
</dbReference>
<keyword evidence="12" id="KW-1185">Reference proteome</keyword>
<protein>
    <recommendedName>
        <fullName evidence="2">arginine--tRNA ligase</fullName>
        <ecNumber evidence="2">6.1.1.19</ecNumber>
    </recommendedName>
</protein>
<dbReference type="SUPFAM" id="SSF47323">
    <property type="entry name" value="Anticodon-binding domain of a subclass of class I aminoacyl-tRNA synthetases"/>
    <property type="match status" value="1"/>
</dbReference>
<evidence type="ECO:0000259" key="10">
    <source>
        <dbReference type="SMART" id="SM00836"/>
    </source>
</evidence>
<gene>
    <name evidence="11" type="ORF">QQX98_007635</name>
</gene>
<dbReference type="InterPro" id="IPR001278">
    <property type="entry name" value="Arg-tRNA-ligase"/>
</dbReference>
<keyword evidence="4 9" id="KW-0547">Nucleotide-binding</keyword>